<evidence type="ECO:0000313" key="10">
    <source>
        <dbReference type="Proteomes" id="UP000321532"/>
    </source>
</evidence>
<comment type="similarity">
    <text evidence="2">Belongs to the DivIVA family.</text>
</comment>
<evidence type="ECO:0000256" key="8">
    <source>
        <dbReference type="SAM" id="MobiDB-lite"/>
    </source>
</evidence>
<protein>
    <recommendedName>
        <fullName evidence="11">Cell division protein DivIVA</fullName>
    </recommendedName>
</protein>
<comment type="subcellular location">
    <subcellularLocation>
        <location evidence="1">Cytoplasm</location>
    </subcellularLocation>
</comment>
<feature type="coiled-coil region" evidence="7">
    <location>
        <begin position="119"/>
        <end position="153"/>
    </location>
</feature>
<dbReference type="RefSeq" id="WP_146902471.1">
    <property type="nucleotide sequence ID" value="NZ_BJYS01000036.1"/>
</dbReference>
<dbReference type="InterPro" id="IPR019933">
    <property type="entry name" value="DivIVA_domain"/>
</dbReference>
<reference evidence="9 10" key="1">
    <citation type="submission" date="2019-07" db="EMBL/GenBank/DDBJ databases">
        <title>Whole genome shotgun sequence of Adhaeribacter aerolatus NBRC 106133.</title>
        <authorList>
            <person name="Hosoyama A."/>
            <person name="Uohara A."/>
            <person name="Ohji S."/>
            <person name="Ichikawa N."/>
        </authorList>
    </citation>
    <scope>NUCLEOTIDE SEQUENCE [LARGE SCALE GENOMIC DNA]</scope>
    <source>
        <strain evidence="9 10">NBRC 106133</strain>
    </source>
</reference>
<organism evidence="9 10">
    <name type="scientific">Adhaeribacter aerolatus</name>
    <dbReference type="NCBI Taxonomy" id="670289"/>
    <lineage>
        <taxon>Bacteria</taxon>
        <taxon>Pseudomonadati</taxon>
        <taxon>Bacteroidota</taxon>
        <taxon>Cytophagia</taxon>
        <taxon>Cytophagales</taxon>
        <taxon>Hymenobacteraceae</taxon>
        <taxon>Adhaeribacter</taxon>
    </lineage>
</organism>
<comment type="caution">
    <text evidence="9">The sequence shown here is derived from an EMBL/GenBank/DDBJ whole genome shotgun (WGS) entry which is preliminary data.</text>
</comment>
<keyword evidence="6" id="KW-0131">Cell cycle</keyword>
<feature type="coiled-coil region" evidence="7">
    <location>
        <begin position="36"/>
        <end position="63"/>
    </location>
</feature>
<evidence type="ECO:0000313" key="9">
    <source>
        <dbReference type="EMBL" id="GEO06440.1"/>
    </source>
</evidence>
<dbReference type="PANTHER" id="PTHR35794:SF2">
    <property type="entry name" value="CELL DIVISION PROTEIN DIVIVA"/>
    <property type="match status" value="1"/>
</dbReference>
<dbReference type="EMBL" id="BJYS01000036">
    <property type="protein sequence ID" value="GEO06440.1"/>
    <property type="molecule type" value="Genomic_DNA"/>
</dbReference>
<keyword evidence="3" id="KW-0963">Cytoplasm</keyword>
<keyword evidence="10" id="KW-1185">Reference proteome</keyword>
<dbReference type="NCBIfam" id="TIGR03544">
    <property type="entry name" value="DivI1A_domain"/>
    <property type="match status" value="1"/>
</dbReference>
<accession>A0A512B3A0</accession>
<evidence type="ECO:0000256" key="6">
    <source>
        <dbReference type="ARBA" id="ARBA00023306"/>
    </source>
</evidence>
<evidence type="ECO:0000256" key="4">
    <source>
        <dbReference type="ARBA" id="ARBA00022618"/>
    </source>
</evidence>
<dbReference type="InterPro" id="IPR007793">
    <property type="entry name" value="DivIVA_fam"/>
</dbReference>
<proteinExistence type="inferred from homology"/>
<evidence type="ECO:0008006" key="11">
    <source>
        <dbReference type="Google" id="ProtNLM"/>
    </source>
</evidence>
<keyword evidence="5 7" id="KW-0175">Coiled coil</keyword>
<feature type="region of interest" description="Disordered" evidence="8">
    <location>
        <begin position="242"/>
        <end position="329"/>
    </location>
</feature>
<dbReference type="Gene3D" id="6.10.250.660">
    <property type="match status" value="1"/>
</dbReference>
<name>A0A512B3A0_9BACT</name>
<dbReference type="GO" id="GO:0005737">
    <property type="term" value="C:cytoplasm"/>
    <property type="evidence" value="ECO:0007669"/>
    <property type="project" value="UniProtKB-SubCell"/>
</dbReference>
<gene>
    <name evidence="9" type="ORF">AAE02nite_41040</name>
</gene>
<feature type="compositionally biased region" description="Pro residues" evidence="8">
    <location>
        <begin position="246"/>
        <end position="259"/>
    </location>
</feature>
<dbReference type="GO" id="GO:0051301">
    <property type="term" value="P:cell division"/>
    <property type="evidence" value="ECO:0007669"/>
    <property type="project" value="UniProtKB-KW"/>
</dbReference>
<dbReference type="Pfam" id="PF05103">
    <property type="entry name" value="DivIVA"/>
    <property type="match status" value="1"/>
</dbReference>
<keyword evidence="4" id="KW-0132">Cell division</keyword>
<dbReference type="OrthoDB" id="9815492at2"/>
<evidence type="ECO:0000256" key="1">
    <source>
        <dbReference type="ARBA" id="ARBA00004496"/>
    </source>
</evidence>
<dbReference type="PANTHER" id="PTHR35794">
    <property type="entry name" value="CELL DIVISION PROTEIN DIVIVA"/>
    <property type="match status" value="1"/>
</dbReference>
<evidence type="ECO:0000256" key="7">
    <source>
        <dbReference type="SAM" id="Coils"/>
    </source>
</evidence>
<evidence type="ECO:0000256" key="5">
    <source>
        <dbReference type="ARBA" id="ARBA00023054"/>
    </source>
</evidence>
<evidence type="ECO:0000256" key="3">
    <source>
        <dbReference type="ARBA" id="ARBA00022490"/>
    </source>
</evidence>
<dbReference type="AlphaFoldDB" id="A0A512B3A0"/>
<dbReference type="Proteomes" id="UP000321532">
    <property type="component" value="Unassembled WGS sequence"/>
</dbReference>
<evidence type="ECO:0000256" key="2">
    <source>
        <dbReference type="ARBA" id="ARBA00009008"/>
    </source>
</evidence>
<sequence length="329" mass="37275">MKITPLEIRQKTFEKAFRGLDKDEVNAFLLTLSQQWEKLQDENKELRFKLESTTKEVQKMREVESTLYRTLKTAEDTGNNLVEQATKEATLQVREAQLKSEQLLNDARLKARNIIEDAYSQSDKAVTEMQHEVKALEQEHQRLESYLDNLLRDLSNLATDALEKVEKNKAKPRPTLSSILAKAANIKVKREDLDRVFQDVPSAINNTPAPVEAPKKAPEEMMNIKEVPAPPVASIEPIQPIQPIQPEVPSPTTPVPDVPAPEIERPRPDIPEIQPDRIERPIPDIQPVQPETPEIQPPNTQPQPSTFVNSPRPVREKAVAGGSFFDDFE</sequence>
<feature type="compositionally biased region" description="Basic and acidic residues" evidence="8">
    <location>
        <begin position="262"/>
        <end position="282"/>
    </location>
</feature>